<dbReference type="AlphaFoldDB" id="A0A1I1UFV0"/>
<reference evidence="2" key="1">
    <citation type="submission" date="2016-10" db="EMBL/GenBank/DDBJ databases">
        <authorList>
            <person name="Varghese N."/>
            <person name="Submissions S."/>
        </authorList>
    </citation>
    <scope>NUCLEOTIDE SEQUENCE [LARGE SCALE GENOMIC DNA]</scope>
    <source>
        <strain evidence="2">CGMCC 1.10784</strain>
    </source>
</reference>
<evidence type="ECO:0000313" key="2">
    <source>
        <dbReference type="Proteomes" id="UP000198855"/>
    </source>
</evidence>
<dbReference type="InterPro" id="IPR025619">
    <property type="entry name" value="YlzJ"/>
</dbReference>
<name>A0A1I1UFV0_9BACL</name>
<dbReference type="RefSeq" id="WP_091181724.1">
    <property type="nucleotide sequence ID" value="NZ_FOMT01000001.1"/>
</dbReference>
<proteinExistence type="predicted"/>
<dbReference type="STRING" id="1045775.SAMN05216378_1038"/>
<protein>
    <submittedName>
        <fullName evidence="1">YlzJ-like protein</fullName>
    </submittedName>
</protein>
<dbReference type="EMBL" id="FOMT01000001">
    <property type="protein sequence ID" value="SFD69574.1"/>
    <property type="molecule type" value="Genomic_DNA"/>
</dbReference>
<accession>A0A1I1UFV0</accession>
<gene>
    <name evidence="1" type="ORF">SAMN05216378_1038</name>
</gene>
<dbReference type="Pfam" id="PF14035">
    <property type="entry name" value="YlzJ"/>
    <property type="match status" value="1"/>
</dbReference>
<dbReference type="Proteomes" id="UP000198855">
    <property type="component" value="Unassembled WGS sequence"/>
</dbReference>
<sequence>MTIYTIMPLEAVLDGMHAEPVPSQEVWVNGIFMQVEPVAPGMGKIVRLLQCSLDDYLKPELAPGNFVMFGQPPQT</sequence>
<organism evidence="1 2">
    <name type="scientific">Paenibacillus catalpae</name>
    <dbReference type="NCBI Taxonomy" id="1045775"/>
    <lineage>
        <taxon>Bacteria</taxon>
        <taxon>Bacillati</taxon>
        <taxon>Bacillota</taxon>
        <taxon>Bacilli</taxon>
        <taxon>Bacillales</taxon>
        <taxon>Paenibacillaceae</taxon>
        <taxon>Paenibacillus</taxon>
    </lineage>
</organism>
<evidence type="ECO:0000313" key="1">
    <source>
        <dbReference type="EMBL" id="SFD69574.1"/>
    </source>
</evidence>
<dbReference type="OrthoDB" id="1683573at2"/>
<keyword evidence="2" id="KW-1185">Reference proteome</keyword>